<accession>X6LHR2</accession>
<evidence type="ECO:0000313" key="2">
    <source>
        <dbReference type="Proteomes" id="UP000023152"/>
    </source>
</evidence>
<dbReference type="Proteomes" id="UP000023152">
    <property type="component" value="Unassembled WGS sequence"/>
</dbReference>
<keyword evidence="2" id="KW-1185">Reference proteome</keyword>
<proteinExistence type="predicted"/>
<sequence length="182" mass="20829">MAQAPTTTENDATARFGKIKKMGIVSQANFFVNVWWSDLAENDKYKDTVALSWCIAKLSFFSSGVLALEYLKEGKEEGEILFLLKVYNLHWISSACQCTKTIQLCNVLQQLEQQNEIVKEAFGGSSDKSTMKQKFTGLNLTLLRYGFHFFFEKGKSRFHFVGRRQKKKISKRGIKNVLNFGM</sequence>
<dbReference type="EMBL" id="ASPP01040291">
    <property type="protein sequence ID" value="ETO00682.1"/>
    <property type="molecule type" value="Genomic_DNA"/>
</dbReference>
<protein>
    <submittedName>
        <fullName evidence="1">Uncharacterized protein</fullName>
    </submittedName>
</protein>
<gene>
    <name evidence="1" type="ORF">RFI_36755</name>
</gene>
<organism evidence="1 2">
    <name type="scientific">Reticulomyxa filosa</name>
    <dbReference type="NCBI Taxonomy" id="46433"/>
    <lineage>
        <taxon>Eukaryota</taxon>
        <taxon>Sar</taxon>
        <taxon>Rhizaria</taxon>
        <taxon>Retaria</taxon>
        <taxon>Foraminifera</taxon>
        <taxon>Monothalamids</taxon>
        <taxon>Reticulomyxidae</taxon>
        <taxon>Reticulomyxa</taxon>
    </lineage>
</organism>
<evidence type="ECO:0000313" key="1">
    <source>
        <dbReference type="EMBL" id="ETO00682.1"/>
    </source>
</evidence>
<reference evidence="1 2" key="1">
    <citation type="journal article" date="2013" name="Curr. Biol.">
        <title>The Genome of the Foraminiferan Reticulomyxa filosa.</title>
        <authorList>
            <person name="Glockner G."/>
            <person name="Hulsmann N."/>
            <person name="Schleicher M."/>
            <person name="Noegel A.A."/>
            <person name="Eichinger L."/>
            <person name="Gallinger C."/>
            <person name="Pawlowski J."/>
            <person name="Sierra R."/>
            <person name="Euteneuer U."/>
            <person name="Pillet L."/>
            <person name="Moustafa A."/>
            <person name="Platzer M."/>
            <person name="Groth M."/>
            <person name="Szafranski K."/>
            <person name="Schliwa M."/>
        </authorList>
    </citation>
    <scope>NUCLEOTIDE SEQUENCE [LARGE SCALE GENOMIC DNA]</scope>
</reference>
<dbReference type="AlphaFoldDB" id="X6LHR2"/>
<name>X6LHR2_RETFI</name>
<comment type="caution">
    <text evidence="1">The sequence shown here is derived from an EMBL/GenBank/DDBJ whole genome shotgun (WGS) entry which is preliminary data.</text>
</comment>